<name>A0A344TY02_9ACTN</name>
<evidence type="ECO:0000313" key="1">
    <source>
        <dbReference type="EMBL" id="AXE23523.1"/>
    </source>
</evidence>
<gene>
    <name evidence="1" type="ORF">C0216_08660</name>
</gene>
<dbReference type="Proteomes" id="UP000252004">
    <property type="component" value="Chromosome"/>
</dbReference>
<proteinExistence type="predicted"/>
<dbReference type="AlphaFoldDB" id="A0A344TY02"/>
<protein>
    <submittedName>
        <fullName evidence="1">Uncharacterized protein</fullName>
    </submittedName>
</protein>
<evidence type="ECO:0000313" key="2">
    <source>
        <dbReference type="Proteomes" id="UP000252004"/>
    </source>
</evidence>
<organism evidence="1 2">
    <name type="scientific">Streptomyces globosus</name>
    <dbReference type="NCBI Taxonomy" id="68209"/>
    <lineage>
        <taxon>Bacteria</taxon>
        <taxon>Bacillati</taxon>
        <taxon>Actinomycetota</taxon>
        <taxon>Actinomycetes</taxon>
        <taxon>Kitasatosporales</taxon>
        <taxon>Streptomycetaceae</taxon>
        <taxon>Streptomyces</taxon>
    </lineage>
</organism>
<reference evidence="1 2" key="1">
    <citation type="submission" date="2018-01" db="EMBL/GenBank/DDBJ databases">
        <title>Draft genome Sequence of streptomyces globosus LZH-48.</title>
        <authorList>
            <person name="Ran K."/>
            <person name="Li Z."/>
            <person name="Wei S."/>
            <person name="Dong R."/>
        </authorList>
    </citation>
    <scope>NUCLEOTIDE SEQUENCE [LARGE SCALE GENOMIC DNA]</scope>
    <source>
        <strain evidence="1 2">LZH-48</strain>
    </source>
</reference>
<sequence>MSESDDQDSLPWAIRDGKTIRFELRIPSAEAHHWFDWARRDGNVPHRSYIGLGIPVATPEDPEFVNQWNQGSKHWYVIERPIGSDEWVKVVDIETGAALWPLAGSSSAPPDDGGTVKKRI</sequence>
<keyword evidence="2" id="KW-1185">Reference proteome</keyword>
<accession>A0A344TY02</accession>
<dbReference type="OrthoDB" id="4345336at2"/>
<dbReference type="KEGG" id="sgz:C0216_08660"/>
<dbReference type="RefSeq" id="WP_114054704.1">
    <property type="nucleotide sequence ID" value="NZ_CP030862.1"/>
</dbReference>
<dbReference type="EMBL" id="CP030862">
    <property type="protein sequence ID" value="AXE23523.1"/>
    <property type="molecule type" value="Genomic_DNA"/>
</dbReference>